<keyword evidence="3" id="KW-1185">Reference proteome</keyword>
<evidence type="ECO:0000256" key="1">
    <source>
        <dbReference type="SAM" id="Phobius"/>
    </source>
</evidence>
<sequence>MIGLITGLVAYVHTKDSMKSQGLRTFSSIALIALLSAILLGLLIGGVYKKRFEVAQKSEERYAIYFTQLAIPLCLEEQKRLIAGGELKTNMCAAVEAAFTENKAK</sequence>
<dbReference type="EMBL" id="CP002521">
    <property type="protein sequence ID" value="ADX45982.1"/>
    <property type="molecule type" value="Genomic_DNA"/>
</dbReference>
<organism evidence="2 3">
    <name type="scientific">Paracidovorax avenae (strain ATCC 19860 / DSM 7227 / CCUG 15838 / JCM 20985 / LMG 2117 / NCPPB 1011)</name>
    <name type="common">Acidovorax avenae</name>
    <dbReference type="NCBI Taxonomy" id="643561"/>
    <lineage>
        <taxon>Bacteria</taxon>
        <taxon>Pseudomonadati</taxon>
        <taxon>Pseudomonadota</taxon>
        <taxon>Betaproteobacteria</taxon>
        <taxon>Burkholderiales</taxon>
        <taxon>Comamonadaceae</taxon>
        <taxon>Paracidovorax</taxon>
    </lineage>
</organism>
<keyword evidence="1" id="KW-1133">Transmembrane helix</keyword>
<reference evidence="2" key="1">
    <citation type="submission" date="2011-02" db="EMBL/GenBank/DDBJ databases">
        <title>Complete sequence of Acidovorax avenae subsp. avenae ATCC 19860.</title>
        <authorList>
            <consortium name="US DOE Joint Genome Institute"/>
            <person name="Lucas S."/>
            <person name="Copeland A."/>
            <person name="Lapidus A."/>
            <person name="Cheng J.-F."/>
            <person name="Goodwin L."/>
            <person name="Pitluck S."/>
            <person name="Chertkov O."/>
            <person name="Held B."/>
            <person name="Detter J.C."/>
            <person name="Han C."/>
            <person name="Tapia R."/>
            <person name="Land M."/>
            <person name="Hauser L."/>
            <person name="Kyrpides N."/>
            <person name="Ivanova N."/>
            <person name="Ovchinnikova G."/>
            <person name="Pagani I."/>
            <person name="Gordon S."/>
            <person name="Woyke T."/>
        </authorList>
    </citation>
    <scope>NUCLEOTIDE SEQUENCE</scope>
    <source>
        <strain evidence="2">ATCC 19860</strain>
    </source>
</reference>
<dbReference type="AlphaFoldDB" id="F0Q9R7"/>
<gene>
    <name evidence="2" type="ordered locus">Acav_2070</name>
</gene>
<dbReference type="Proteomes" id="UP000002482">
    <property type="component" value="Chromosome"/>
</dbReference>
<protein>
    <submittedName>
        <fullName evidence="2">Uncharacterized protein</fullName>
    </submittedName>
</protein>
<proteinExistence type="predicted"/>
<evidence type="ECO:0000313" key="3">
    <source>
        <dbReference type="Proteomes" id="UP000002482"/>
    </source>
</evidence>
<keyword evidence="1" id="KW-0812">Transmembrane</keyword>
<feature type="transmembrane region" description="Helical" evidence="1">
    <location>
        <begin position="26"/>
        <end position="48"/>
    </location>
</feature>
<evidence type="ECO:0000313" key="2">
    <source>
        <dbReference type="EMBL" id="ADX45982.1"/>
    </source>
</evidence>
<dbReference type="KEGG" id="aaa:Acav_2070"/>
<name>F0Q9R7_PARA1</name>
<keyword evidence="1" id="KW-0472">Membrane</keyword>
<accession>F0Q9R7</accession>
<dbReference type="HOGENOM" id="CLU_2230568_0_0_4"/>